<keyword evidence="2" id="KW-1185">Reference proteome</keyword>
<name>A0ABP8GAS8_9BACT</name>
<dbReference type="EMBL" id="BAABGY010000002">
    <property type="protein sequence ID" value="GAA4320746.1"/>
    <property type="molecule type" value="Genomic_DNA"/>
</dbReference>
<comment type="caution">
    <text evidence="1">The sequence shown here is derived from an EMBL/GenBank/DDBJ whole genome shotgun (WGS) entry which is preliminary data.</text>
</comment>
<evidence type="ECO:0000313" key="1">
    <source>
        <dbReference type="EMBL" id="GAA4320746.1"/>
    </source>
</evidence>
<dbReference type="RefSeq" id="WP_345253258.1">
    <property type="nucleotide sequence ID" value="NZ_BAABGY010000002.1"/>
</dbReference>
<organism evidence="1 2">
    <name type="scientific">Flaviaesturariibacter amylovorans</name>
    <dbReference type="NCBI Taxonomy" id="1084520"/>
    <lineage>
        <taxon>Bacteria</taxon>
        <taxon>Pseudomonadati</taxon>
        <taxon>Bacteroidota</taxon>
        <taxon>Chitinophagia</taxon>
        <taxon>Chitinophagales</taxon>
        <taxon>Chitinophagaceae</taxon>
        <taxon>Flaviaestuariibacter</taxon>
    </lineage>
</organism>
<protein>
    <submittedName>
        <fullName evidence="1">Uncharacterized protein</fullName>
    </submittedName>
</protein>
<sequence length="157" mass="18031">MTPASIPDIKTALKNYDAKELSELVLRLARYKKDNKELLSYLIFDADNLPAYLAGVKEEMDEGFAEMNKSSVYLAKKTIRKVLRLANKHIRYVGQKEAEIELLLHFCSSLKGSKLPLNKSTVLLNLYNGQVRKIRAAIDSLHEDLQYDYLRALERIE</sequence>
<dbReference type="Proteomes" id="UP001501725">
    <property type="component" value="Unassembled WGS sequence"/>
</dbReference>
<proteinExistence type="predicted"/>
<evidence type="ECO:0000313" key="2">
    <source>
        <dbReference type="Proteomes" id="UP001501725"/>
    </source>
</evidence>
<gene>
    <name evidence="1" type="ORF">GCM10023184_06080</name>
</gene>
<accession>A0ABP8GAS8</accession>
<reference evidence="2" key="1">
    <citation type="journal article" date="2019" name="Int. J. Syst. Evol. Microbiol.">
        <title>The Global Catalogue of Microorganisms (GCM) 10K type strain sequencing project: providing services to taxonomists for standard genome sequencing and annotation.</title>
        <authorList>
            <consortium name="The Broad Institute Genomics Platform"/>
            <consortium name="The Broad Institute Genome Sequencing Center for Infectious Disease"/>
            <person name="Wu L."/>
            <person name="Ma J."/>
        </authorList>
    </citation>
    <scope>NUCLEOTIDE SEQUENCE [LARGE SCALE GENOMIC DNA]</scope>
    <source>
        <strain evidence="2">JCM 17919</strain>
    </source>
</reference>